<dbReference type="Proteomes" id="UP000281553">
    <property type="component" value="Unassembled WGS sequence"/>
</dbReference>
<organism evidence="1 2">
    <name type="scientific">Dibothriocephalus latus</name>
    <name type="common">Fish tapeworm</name>
    <name type="synonym">Diphyllobothrium latum</name>
    <dbReference type="NCBI Taxonomy" id="60516"/>
    <lineage>
        <taxon>Eukaryota</taxon>
        <taxon>Metazoa</taxon>
        <taxon>Spiralia</taxon>
        <taxon>Lophotrochozoa</taxon>
        <taxon>Platyhelminthes</taxon>
        <taxon>Cestoda</taxon>
        <taxon>Eucestoda</taxon>
        <taxon>Diphyllobothriidea</taxon>
        <taxon>Diphyllobothriidae</taxon>
        <taxon>Dibothriocephalus</taxon>
    </lineage>
</organism>
<evidence type="ECO:0000313" key="1">
    <source>
        <dbReference type="EMBL" id="VDK35004.1"/>
    </source>
</evidence>
<accession>A0A3P6QQV2</accession>
<dbReference type="AlphaFoldDB" id="A0A3P6QQV2"/>
<keyword evidence="2" id="KW-1185">Reference proteome</keyword>
<dbReference type="InterPro" id="IPR036005">
    <property type="entry name" value="Creatinase/aminopeptidase-like"/>
</dbReference>
<dbReference type="OrthoDB" id="10261878at2759"/>
<sequence length="125" mass="14678">MELDVIRYAVKASSAAHRHLMRNVKPGMYQFQAESLFLNYCYFHVLEFATIIDYLEGLADLDNSVDRIVNNYWPRWDSNPHSREGSANALPLSYEVPIEVTNLLQLDQKCKLPSLMMNPRRMWKR</sequence>
<dbReference type="SUPFAM" id="SSF55920">
    <property type="entry name" value="Creatinase/aminopeptidase"/>
    <property type="match status" value="1"/>
</dbReference>
<evidence type="ECO:0000313" key="2">
    <source>
        <dbReference type="Proteomes" id="UP000281553"/>
    </source>
</evidence>
<protein>
    <submittedName>
        <fullName evidence="1">Uncharacterized protein</fullName>
    </submittedName>
</protein>
<gene>
    <name evidence="1" type="ORF">DILT_LOCUS640</name>
</gene>
<reference evidence="1 2" key="1">
    <citation type="submission" date="2018-11" db="EMBL/GenBank/DDBJ databases">
        <authorList>
            <consortium name="Pathogen Informatics"/>
        </authorList>
    </citation>
    <scope>NUCLEOTIDE SEQUENCE [LARGE SCALE GENOMIC DNA]</scope>
</reference>
<dbReference type="EMBL" id="UYRU01002941">
    <property type="protein sequence ID" value="VDK35004.1"/>
    <property type="molecule type" value="Genomic_DNA"/>
</dbReference>
<name>A0A3P6QQV2_DIBLA</name>
<proteinExistence type="predicted"/>
<dbReference type="Gene3D" id="3.90.230.10">
    <property type="entry name" value="Creatinase/methionine aminopeptidase superfamily"/>
    <property type="match status" value="1"/>
</dbReference>